<protein>
    <submittedName>
        <fullName evidence="2">Serine hydrolase</fullName>
    </submittedName>
</protein>
<dbReference type="Gene3D" id="3.40.710.10">
    <property type="entry name" value="DD-peptidase/beta-lactamase superfamily"/>
    <property type="match status" value="1"/>
</dbReference>
<dbReference type="AlphaFoldDB" id="A0A7X3FTI6"/>
<evidence type="ECO:0000313" key="3">
    <source>
        <dbReference type="Proteomes" id="UP000438106"/>
    </source>
</evidence>
<dbReference type="SUPFAM" id="SSF56601">
    <property type="entry name" value="beta-lactamase/transpeptidase-like"/>
    <property type="match status" value="1"/>
</dbReference>
<organism evidence="2 3">
    <name type="scientific">Devosia marina</name>
    <dbReference type="NCBI Taxonomy" id="2683198"/>
    <lineage>
        <taxon>Bacteria</taxon>
        <taxon>Pseudomonadati</taxon>
        <taxon>Pseudomonadota</taxon>
        <taxon>Alphaproteobacteria</taxon>
        <taxon>Hyphomicrobiales</taxon>
        <taxon>Devosiaceae</taxon>
        <taxon>Devosia</taxon>
    </lineage>
</organism>
<dbReference type="GO" id="GO:0016787">
    <property type="term" value="F:hydrolase activity"/>
    <property type="evidence" value="ECO:0007669"/>
    <property type="project" value="UniProtKB-KW"/>
</dbReference>
<sequence>MTIEVHGAVEPGFEPVADAFASAFAARPTMGGALHVIIGGQSIVDLWAGIADERIGRPWERDTPSVVFSCTKGLMSILIARLVQDGKLDYEVPVVRYWPEFAQAGKADITVGQALAHQAGLSAPREDLTEDDIVDWNRMSAVMAAQEPLWPVGTGYAYHALTHGWLTGELVRRVTGKSAGTYFRELIVDPLKAEAWIGLPDAQADRAAHLQVSAPLSTLWAEEAKKPAPNWPYKAMTLGDALPADLVTNEGGFNCQRIRSAEIPGAGGVATAKALATIWSATVVPTKGIRLIDDSVIDTATRTQSEGISVFGGDPPFSRWGYGFQLDSEARRYLGDGCFGHDGAGGQVGFADPARQIGFGFVTNWMMGPEDQRATGIISALRQVI</sequence>
<dbReference type="PANTHER" id="PTHR43319:SF3">
    <property type="entry name" value="BETA-LACTAMASE-RELATED DOMAIN-CONTAINING PROTEIN"/>
    <property type="match status" value="1"/>
</dbReference>
<dbReference type="Proteomes" id="UP000438106">
    <property type="component" value="Unassembled WGS sequence"/>
</dbReference>
<dbReference type="RefSeq" id="WP_157291168.1">
    <property type="nucleotide sequence ID" value="NZ_WQRF01000006.1"/>
</dbReference>
<keyword evidence="3" id="KW-1185">Reference proteome</keyword>
<dbReference type="InterPro" id="IPR012338">
    <property type="entry name" value="Beta-lactam/transpept-like"/>
</dbReference>
<proteinExistence type="predicted"/>
<evidence type="ECO:0000313" key="2">
    <source>
        <dbReference type="EMBL" id="MVT00379.1"/>
    </source>
</evidence>
<dbReference type="InterPro" id="IPR052907">
    <property type="entry name" value="Beta-lactamase/esterase"/>
</dbReference>
<keyword evidence="2" id="KW-0378">Hydrolase</keyword>
<dbReference type="Pfam" id="PF00144">
    <property type="entry name" value="Beta-lactamase"/>
    <property type="match status" value="1"/>
</dbReference>
<reference evidence="2 3" key="1">
    <citation type="submission" date="2019-12" db="EMBL/GenBank/DDBJ databases">
        <title>Devosia maris sp. nov., isolated from the deep seawater.</title>
        <authorList>
            <person name="Liu Y."/>
        </authorList>
    </citation>
    <scope>NUCLEOTIDE SEQUENCE [LARGE SCALE GENOMIC DNA]</scope>
    <source>
        <strain evidence="2 3">L53-10-65</strain>
    </source>
</reference>
<dbReference type="InterPro" id="IPR001466">
    <property type="entry name" value="Beta-lactam-related"/>
</dbReference>
<name>A0A7X3FTI6_9HYPH</name>
<dbReference type="EMBL" id="WQRF01000006">
    <property type="protein sequence ID" value="MVT00379.1"/>
    <property type="molecule type" value="Genomic_DNA"/>
</dbReference>
<evidence type="ECO:0000259" key="1">
    <source>
        <dbReference type="Pfam" id="PF00144"/>
    </source>
</evidence>
<comment type="caution">
    <text evidence="2">The sequence shown here is derived from an EMBL/GenBank/DDBJ whole genome shotgun (WGS) entry which is preliminary data.</text>
</comment>
<accession>A0A7X3FTI6</accession>
<gene>
    <name evidence="2" type="ORF">GO014_15235</name>
</gene>
<dbReference type="PANTHER" id="PTHR43319">
    <property type="entry name" value="BETA-LACTAMASE-RELATED"/>
    <property type="match status" value="1"/>
</dbReference>
<feature type="domain" description="Beta-lactamase-related" evidence="1">
    <location>
        <begin position="24"/>
        <end position="373"/>
    </location>
</feature>